<reference evidence="4" key="4">
    <citation type="submission" date="2016-11" db="EMBL/GenBank/DDBJ databases">
        <authorList>
            <person name="Varghese N."/>
            <person name="Submissions S."/>
        </authorList>
    </citation>
    <scope>NUCLEOTIDE SEQUENCE</scope>
    <source>
        <strain evidence="4">DSM 1682</strain>
    </source>
</reference>
<reference evidence="6" key="3">
    <citation type="submission" date="2016-11" db="EMBL/GenBank/DDBJ databases">
        <authorList>
            <person name="Jaros S."/>
            <person name="Januszkiewicz K."/>
            <person name="Wedrychowicz H."/>
        </authorList>
    </citation>
    <scope>NUCLEOTIDE SEQUENCE [LARGE SCALE GENOMIC DNA]</scope>
    <source>
        <strain evidence="6">DSM 1682</strain>
    </source>
</reference>
<name>A0A110A7J0_ANAPI</name>
<dbReference type="PANTHER" id="PTHR36836:SF1">
    <property type="entry name" value="COLANIC ACID BIOSYNTHESIS PROTEIN WCAK"/>
    <property type="match status" value="1"/>
</dbReference>
<evidence type="ECO:0000259" key="2">
    <source>
        <dbReference type="Pfam" id="PF13439"/>
    </source>
</evidence>
<keyword evidence="4" id="KW-0808">Transferase</keyword>
<dbReference type="EC" id="2.4.-.-" evidence="3"/>
<dbReference type="NCBIfam" id="TIGR03609">
    <property type="entry name" value="S_layer_CsaB"/>
    <property type="match status" value="1"/>
</dbReference>
<proteinExistence type="predicted"/>
<accession>A0A110A7J0</accession>
<dbReference type="Pfam" id="PF13692">
    <property type="entry name" value="Glyco_trans_1_4"/>
    <property type="match status" value="1"/>
</dbReference>
<evidence type="ECO:0000313" key="5">
    <source>
        <dbReference type="Proteomes" id="UP000068026"/>
    </source>
</evidence>
<dbReference type="EMBL" id="CP014223">
    <property type="protein sequence ID" value="AMJ42173.1"/>
    <property type="molecule type" value="Genomic_DNA"/>
</dbReference>
<dbReference type="AlphaFoldDB" id="A0A110A7J0"/>
<dbReference type="InterPro" id="IPR007345">
    <property type="entry name" value="Polysacch_pyruvyl_Trfase"/>
</dbReference>
<evidence type="ECO:0000313" key="4">
    <source>
        <dbReference type="EMBL" id="SHE53064.1"/>
    </source>
</evidence>
<evidence type="ECO:0000313" key="3">
    <source>
        <dbReference type="EMBL" id="AMJ42173.1"/>
    </source>
</evidence>
<dbReference type="InterPro" id="IPR028098">
    <property type="entry name" value="Glyco_trans_4-like_N"/>
</dbReference>
<evidence type="ECO:0000259" key="1">
    <source>
        <dbReference type="Pfam" id="PF04230"/>
    </source>
</evidence>
<dbReference type="InterPro" id="IPR019896">
    <property type="entry name" value="Polysacch_pyruvyl_Trfase_CsaB"/>
</dbReference>
<dbReference type="Proteomes" id="UP000068026">
    <property type="component" value="Chromosome"/>
</dbReference>
<dbReference type="KEGG" id="cpro:CPRO_26250"/>
<reference evidence="5" key="2">
    <citation type="submission" date="2016-01" db="EMBL/GenBank/DDBJ databases">
        <authorList>
            <person name="Poehlein A."/>
            <person name="Schlien K."/>
            <person name="Gottschalk G."/>
            <person name="Buckel W."/>
            <person name="Daniel R."/>
        </authorList>
    </citation>
    <scope>NUCLEOTIDE SEQUENCE [LARGE SCALE GENOMIC DNA]</scope>
    <source>
        <strain evidence="5">X2</strain>
    </source>
</reference>
<keyword evidence="5" id="KW-1185">Reference proteome</keyword>
<protein>
    <submittedName>
        <fullName evidence="3">Glycosyltransferase EpsD</fullName>
        <ecNumber evidence="3">2.4.-.-</ecNumber>
    </submittedName>
    <submittedName>
        <fullName evidence="4">Polysaccharide pyruvyl transferase CsaB</fullName>
    </submittedName>
</protein>
<dbReference type="Proteomes" id="UP000184204">
    <property type="component" value="Unassembled WGS sequence"/>
</dbReference>
<dbReference type="Pfam" id="PF13439">
    <property type="entry name" value="Glyco_transf_4"/>
    <property type="match status" value="1"/>
</dbReference>
<organism evidence="4 6">
    <name type="scientific">Anaerotignum propionicum DSM 1682</name>
    <dbReference type="NCBI Taxonomy" id="991789"/>
    <lineage>
        <taxon>Bacteria</taxon>
        <taxon>Bacillati</taxon>
        <taxon>Bacillota</taxon>
        <taxon>Clostridia</taxon>
        <taxon>Lachnospirales</taxon>
        <taxon>Anaerotignaceae</taxon>
        <taxon>Anaerotignum</taxon>
    </lineage>
</organism>
<dbReference type="RefSeq" id="WP_082754364.1">
    <property type="nucleotide sequence ID" value="NZ_CP014223.1"/>
</dbReference>
<sequence>MNYKILMALMGLEIGGAETHVVELSKELKKQGYDIIVASNGGVYEKELEEVGIKHYKVPMHQRNVFKMIKSYFLLKKIIRKEKVDIVHSHARIPGFICGLLFKKQKFTFVTSAHWVFYTGMGLKYLTNWGQKVVAVSEDIRRYLIENYHVRNEDIFVTINGIDTEKFSPNTDGSKVRKEFSLKEEDTTLVYVSRMDESRALVARQLISLAPQLAKAIPGLRMIIVGGGDVYNELLEKSKEANIQIGKNCITMTGARTDINELVAVGDVFVGVSRAALEAMAGEKTTIVAGNEGYIGIFGRDKLELAQENNFCCRGCELSTEKQLYQDVVYAFNQMTPEQRQQAGAYGREVIFQYYSVTKMALDCVKAYERAWKEMHTPQYHVVMSGYYGFNNTGDEAIMISMHKNIQQMGDNYHITVLSNNPVGTREKYGIEAVYRFGFWEVLRAVRDCDVLLSGGGSLLQDSTSTRSLMYYLSITVAAKLMRKRVMLYANGIGPVSGKRNRRLVKQVVNRADLITLREENSYDELLSMGVNPKKCFVTADPVFTMESITKEDAKSLLEAEGIPLDKPLVVVSVRNWREMDRFIDRFAKLCDTIIEKYDRTIVFLAMQMPNDITVSEKVRKKMKQNAYILHNNYSPYEVMGIISLSNFILSMRLHTLIFAARQKVPLIGFIYDPKIEYYLEKLEMPSGGKLKEFDMDKTLEMVDDIIHNREKYIEILEEKEALLEGQAHQNEQYLAKLLRHGRGRKK</sequence>
<dbReference type="GO" id="GO:0016757">
    <property type="term" value="F:glycosyltransferase activity"/>
    <property type="evidence" value="ECO:0007669"/>
    <property type="project" value="UniProtKB-KW"/>
</dbReference>
<gene>
    <name evidence="3" type="primary">epsD_1</name>
    <name evidence="3" type="ORF">CPRO_26250</name>
    <name evidence="4" type="ORF">SAMN02745151_00993</name>
</gene>
<dbReference type="EMBL" id="FQUA01000003">
    <property type="protein sequence ID" value="SHE53064.1"/>
    <property type="molecule type" value="Genomic_DNA"/>
</dbReference>
<dbReference type="Pfam" id="PF04230">
    <property type="entry name" value="PS_pyruv_trans"/>
    <property type="match status" value="1"/>
</dbReference>
<feature type="domain" description="Glycosyltransferase subfamily 4-like N-terminal" evidence="2">
    <location>
        <begin position="14"/>
        <end position="166"/>
    </location>
</feature>
<evidence type="ECO:0000313" key="6">
    <source>
        <dbReference type="Proteomes" id="UP000184204"/>
    </source>
</evidence>
<dbReference type="OrthoDB" id="3199616at2"/>
<dbReference type="PANTHER" id="PTHR36836">
    <property type="entry name" value="COLANIC ACID BIOSYNTHESIS PROTEIN WCAK"/>
    <property type="match status" value="1"/>
</dbReference>
<reference evidence="3 5" key="1">
    <citation type="journal article" date="2016" name="Genome Announc.">
        <title>Complete Genome Sequence of the Amino Acid-Fermenting Clostridium propionicum X2 (DSM 1682).</title>
        <authorList>
            <person name="Poehlein A."/>
            <person name="Schlien K."/>
            <person name="Chowdhury N.P."/>
            <person name="Gottschalk G."/>
            <person name="Buckel W."/>
            <person name="Daniel R."/>
        </authorList>
    </citation>
    <scope>NUCLEOTIDE SEQUENCE [LARGE SCALE GENOMIC DNA]</scope>
    <source>
        <strain evidence="3 5">X2</strain>
    </source>
</reference>
<dbReference type="SUPFAM" id="SSF53756">
    <property type="entry name" value="UDP-Glycosyltransferase/glycogen phosphorylase"/>
    <property type="match status" value="2"/>
</dbReference>
<feature type="domain" description="Polysaccharide pyruvyl transferase" evidence="1">
    <location>
        <begin position="392"/>
        <end position="674"/>
    </location>
</feature>
<dbReference type="Gene3D" id="3.40.50.2000">
    <property type="entry name" value="Glycogen Phosphorylase B"/>
    <property type="match status" value="3"/>
</dbReference>
<keyword evidence="3" id="KW-0328">Glycosyltransferase</keyword>